<feature type="region of interest" description="Disordered" evidence="1">
    <location>
        <begin position="31"/>
        <end position="104"/>
    </location>
</feature>
<name>A0ABN2K5Z3_9MICO</name>
<comment type="caution">
    <text evidence="4">The sequence shown here is derived from an EMBL/GenBank/DDBJ whole genome shotgun (WGS) entry which is preliminary data.</text>
</comment>
<feature type="signal peptide" evidence="2">
    <location>
        <begin position="1"/>
        <end position="27"/>
    </location>
</feature>
<feature type="domain" description="FMN-binding" evidence="3">
    <location>
        <begin position="113"/>
        <end position="191"/>
    </location>
</feature>
<dbReference type="Gene3D" id="3.90.1010.20">
    <property type="match status" value="1"/>
</dbReference>
<sequence>MRRITLWLMSTISALVLLFSYPTSTSAKTKTAVEAEAPLTESASGSSDATSSDSTAGSSSADNSTNGTAGQGDSPASEASTPSSSSSSSSASSSGSGSSSNAAKTYTGDEVMTRWGLVQVQITVANGKITKSGVTQIPWDNPRDQQINSYAVPVLNDEVITAQSASIDMVSGATVTSNGYIQSLQSAIDQAHL</sequence>
<dbReference type="InterPro" id="IPR007329">
    <property type="entry name" value="FMN-bd"/>
</dbReference>
<reference evidence="4 5" key="1">
    <citation type="journal article" date="2019" name="Int. J. Syst. Evol. Microbiol.">
        <title>The Global Catalogue of Microorganisms (GCM) 10K type strain sequencing project: providing services to taxonomists for standard genome sequencing and annotation.</title>
        <authorList>
            <consortium name="The Broad Institute Genomics Platform"/>
            <consortium name="The Broad Institute Genome Sequencing Center for Infectious Disease"/>
            <person name="Wu L."/>
            <person name="Ma J."/>
        </authorList>
    </citation>
    <scope>NUCLEOTIDE SEQUENCE [LARGE SCALE GENOMIC DNA]</scope>
    <source>
        <strain evidence="4 5">JCM 15591</strain>
    </source>
</reference>
<dbReference type="Proteomes" id="UP001501475">
    <property type="component" value="Unassembled WGS sequence"/>
</dbReference>
<evidence type="ECO:0000256" key="1">
    <source>
        <dbReference type="SAM" id="MobiDB-lite"/>
    </source>
</evidence>
<keyword evidence="5" id="KW-1185">Reference proteome</keyword>
<evidence type="ECO:0000256" key="2">
    <source>
        <dbReference type="SAM" id="SignalP"/>
    </source>
</evidence>
<dbReference type="Pfam" id="PF04205">
    <property type="entry name" value="FMN_bind"/>
    <property type="match status" value="1"/>
</dbReference>
<protein>
    <submittedName>
        <fullName evidence="4">FMN-binding protein</fullName>
    </submittedName>
</protein>
<evidence type="ECO:0000313" key="4">
    <source>
        <dbReference type="EMBL" id="GAA1749058.1"/>
    </source>
</evidence>
<keyword evidence="2" id="KW-0732">Signal</keyword>
<feature type="chain" id="PRO_5045356899" evidence="2">
    <location>
        <begin position="28"/>
        <end position="193"/>
    </location>
</feature>
<dbReference type="SMART" id="SM00900">
    <property type="entry name" value="FMN_bind"/>
    <property type="match status" value="1"/>
</dbReference>
<gene>
    <name evidence="4" type="ORF">GCM10009810_06930</name>
</gene>
<dbReference type="RefSeq" id="WP_344062145.1">
    <property type="nucleotide sequence ID" value="NZ_BAAAPN010000018.1"/>
</dbReference>
<organism evidence="4 5">
    <name type="scientific">Nostocoides vanveenii</name>
    <dbReference type="NCBI Taxonomy" id="330835"/>
    <lineage>
        <taxon>Bacteria</taxon>
        <taxon>Bacillati</taxon>
        <taxon>Actinomycetota</taxon>
        <taxon>Actinomycetes</taxon>
        <taxon>Micrococcales</taxon>
        <taxon>Intrasporangiaceae</taxon>
        <taxon>Nostocoides</taxon>
    </lineage>
</organism>
<evidence type="ECO:0000313" key="5">
    <source>
        <dbReference type="Proteomes" id="UP001501475"/>
    </source>
</evidence>
<dbReference type="EMBL" id="BAAAPN010000018">
    <property type="protein sequence ID" value="GAA1749058.1"/>
    <property type="molecule type" value="Genomic_DNA"/>
</dbReference>
<accession>A0ABN2K5Z3</accession>
<feature type="compositionally biased region" description="Low complexity" evidence="1">
    <location>
        <begin position="42"/>
        <end position="103"/>
    </location>
</feature>
<proteinExistence type="predicted"/>
<evidence type="ECO:0000259" key="3">
    <source>
        <dbReference type="SMART" id="SM00900"/>
    </source>
</evidence>